<dbReference type="PANTHER" id="PTHR30461:SF2">
    <property type="entry name" value="SERINE RECOMBINASE PINE-RELATED"/>
    <property type="match status" value="1"/>
</dbReference>
<dbReference type="EMBL" id="QAYE01000001">
    <property type="protein sequence ID" value="PTW49203.1"/>
    <property type="molecule type" value="Genomic_DNA"/>
</dbReference>
<evidence type="ECO:0000259" key="3">
    <source>
        <dbReference type="PROSITE" id="PS51736"/>
    </source>
</evidence>
<feature type="domain" description="Resolvase/invertase-type recombinase catalytic" evidence="3">
    <location>
        <begin position="2"/>
        <end position="136"/>
    </location>
</feature>
<dbReference type="GO" id="GO:0003677">
    <property type="term" value="F:DNA binding"/>
    <property type="evidence" value="ECO:0007669"/>
    <property type="project" value="UniProtKB-KW"/>
</dbReference>
<keyword evidence="1" id="KW-0238">DNA-binding</keyword>
<accession>A0A2T5UCI8</accession>
<dbReference type="PROSITE" id="PS51736">
    <property type="entry name" value="RECOMBINASES_3"/>
    <property type="match status" value="1"/>
</dbReference>
<dbReference type="AlphaFoldDB" id="A0A2T5UCI8"/>
<protein>
    <submittedName>
        <fullName evidence="4">Putative DNA-invertase from lambdoid prophage Rac</fullName>
    </submittedName>
</protein>
<dbReference type="InterPro" id="IPR006119">
    <property type="entry name" value="Resolv_N"/>
</dbReference>
<proteinExistence type="predicted"/>
<keyword evidence="2" id="KW-0233">DNA recombination</keyword>
<sequence length="192" mass="20785">MSRVAYYRCSTADQSVDAQRQAMGGGFAREFLDEGVSGVTLAADRPGFSKLIEYVREGDEVHLFALDRLGRDALDVQATVRRLLDKGVRIEVQGIGSIGKGVGEIIVAVLAQIADLERHRIKERCESGRAAARASLAKTGLTHRGKPSLGRPAAAEASVVSDWRRANDASIARTAVEFQISKSTVKRYCVVL</sequence>
<name>A0A2T5UCI8_9SPHN</name>
<dbReference type="GO" id="GO:0000150">
    <property type="term" value="F:DNA strand exchange activity"/>
    <property type="evidence" value="ECO:0007669"/>
    <property type="project" value="InterPro"/>
</dbReference>
<evidence type="ECO:0000256" key="2">
    <source>
        <dbReference type="ARBA" id="ARBA00023172"/>
    </source>
</evidence>
<dbReference type="GeneID" id="91004788"/>
<reference evidence="4 5" key="1">
    <citation type="submission" date="2018-04" db="EMBL/GenBank/DDBJ databases">
        <title>Genomic Encyclopedia of Type Strains, Phase III (KMG-III): the genomes of soil and plant-associated and newly described type strains.</title>
        <authorList>
            <person name="Whitman W."/>
        </authorList>
    </citation>
    <scope>NUCLEOTIDE SEQUENCE [LARGE SCALE GENOMIC DNA]</scope>
    <source>
        <strain evidence="4 5">MA-olki</strain>
    </source>
</reference>
<dbReference type="InterPro" id="IPR050639">
    <property type="entry name" value="SSR_resolvase"/>
</dbReference>
<dbReference type="SUPFAM" id="SSF53041">
    <property type="entry name" value="Resolvase-like"/>
    <property type="match status" value="1"/>
</dbReference>
<organism evidence="4 5">
    <name type="scientific">Sphingomonas faeni</name>
    <dbReference type="NCBI Taxonomy" id="185950"/>
    <lineage>
        <taxon>Bacteria</taxon>
        <taxon>Pseudomonadati</taxon>
        <taxon>Pseudomonadota</taxon>
        <taxon>Alphaproteobacteria</taxon>
        <taxon>Sphingomonadales</taxon>
        <taxon>Sphingomonadaceae</taxon>
        <taxon>Sphingomonas</taxon>
    </lineage>
</organism>
<dbReference type="RefSeq" id="WP_107952218.1">
    <property type="nucleotide sequence ID" value="NZ_QAYE01000001.1"/>
</dbReference>
<dbReference type="Gene3D" id="3.40.50.1390">
    <property type="entry name" value="Resolvase, N-terminal catalytic domain"/>
    <property type="match status" value="1"/>
</dbReference>
<evidence type="ECO:0000256" key="1">
    <source>
        <dbReference type="ARBA" id="ARBA00023125"/>
    </source>
</evidence>
<dbReference type="SMART" id="SM00857">
    <property type="entry name" value="Resolvase"/>
    <property type="match status" value="1"/>
</dbReference>
<evidence type="ECO:0000313" key="5">
    <source>
        <dbReference type="Proteomes" id="UP000244013"/>
    </source>
</evidence>
<gene>
    <name evidence="4" type="ORF">C8J25_101709</name>
</gene>
<dbReference type="Pfam" id="PF00239">
    <property type="entry name" value="Resolvase"/>
    <property type="match status" value="1"/>
</dbReference>
<dbReference type="Proteomes" id="UP000244013">
    <property type="component" value="Unassembled WGS sequence"/>
</dbReference>
<dbReference type="PANTHER" id="PTHR30461">
    <property type="entry name" value="DNA-INVERTASE FROM LAMBDOID PROPHAGE"/>
    <property type="match status" value="1"/>
</dbReference>
<dbReference type="OrthoDB" id="114045at2"/>
<dbReference type="InterPro" id="IPR036162">
    <property type="entry name" value="Resolvase-like_N_sf"/>
</dbReference>
<dbReference type="CDD" id="cd03768">
    <property type="entry name" value="SR_ResInv"/>
    <property type="match status" value="1"/>
</dbReference>
<evidence type="ECO:0000313" key="4">
    <source>
        <dbReference type="EMBL" id="PTW49203.1"/>
    </source>
</evidence>
<comment type="caution">
    <text evidence="4">The sequence shown here is derived from an EMBL/GenBank/DDBJ whole genome shotgun (WGS) entry which is preliminary data.</text>
</comment>